<dbReference type="Pfam" id="PF01504">
    <property type="entry name" value="PIP5K"/>
    <property type="match status" value="1"/>
</dbReference>
<dbReference type="GO" id="GO:0010008">
    <property type="term" value="C:endosome membrane"/>
    <property type="evidence" value="ECO:0007669"/>
    <property type="project" value="TreeGrafter"/>
</dbReference>
<evidence type="ECO:0000256" key="2">
    <source>
        <dbReference type="ARBA" id="ARBA00012009"/>
    </source>
</evidence>
<keyword evidence="8" id="KW-0862">Zinc</keyword>
<dbReference type="GO" id="GO:0000329">
    <property type="term" value="C:fungal-type vacuole membrane"/>
    <property type="evidence" value="ECO:0007669"/>
    <property type="project" value="TreeGrafter"/>
</dbReference>
<evidence type="ECO:0000256" key="6">
    <source>
        <dbReference type="ARBA" id="ARBA00022771"/>
    </source>
</evidence>
<evidence type="ECO:0000313" key="15">
    <source>
        <dbReference type="Proteomes" id="UP000268093"/>
    </source>
</evidence>
<dbReference type="InterPro" id="IPR027483">
    <property type="entry name" value="PInositol-4-P-4/5-kinase_C_sf"/>
</dbReference>
<feature type="region of interest" description="Disordered" evidence="12">
    <location>
        <begin position="1271"/>
        <end position="1308"/>
    </location>
</feature>
<evidence type="ECO:0000256" key="10">
    <source>
        <dbReference type="ARBA" id="ARBA00075294"/>
    </source>
</evidence>
<feature type="region of interest" description="Disordered" evidence="12">
    <location>
        <begin position="112"/>
        <end position="166"/>
    </location>
</feature>
<dbReference type="CDD" id="cd03334">
    <property type="entry name" value="Fab1_TCP"/>
    <property type="match status" value="1"/>
</dbReference>
<feature type="region of interest" description="Disordered" evidence="12">
    <location>
        <begin position="802"/>
        <end position="830"/>
    </location>
</feature>
<feature type="region of interest" description="Disordered" evidence="12">
    <location>
        <begin position="1483"/>
        <end position="1520"/>
    </location>
</feature>
<evidence type="ECO:0000256" key="11">
    <source>
        <dbReference type="PROSITE-ProRule" id="PRU00781"/>
    </source>
</evidence>
<sequence>GQIFCARCASNTIPTGEKFKNDGRVRVCNYCFRAKQEWEEQELEEAALDTDFNTTNPGTPVQNSSFLTAKVQIPTKNAYDSTAAGGSYASSYEIPAPLRESLLARCDDFTGPPSPADSIHTLDWSRRGPPTNPLFRPPRSRSNTFSSGLDDFRFGGGSPSLGPGNGFPLAGSSPVPFRRTPNISPGMPIVDGVPGGLIPADPEFGPFMSDEEEGFDMWNPNPTHLLSFLSGTFGGLTGATGHAHTSSVASVVDASTDTNATNTPAPSDYGGSEDESYDYKGRPRSGYQRAEDLRTMFAKDRSASRRRTSLTGIGPRPIRTASRSLLRHTGSVADSISEGYVPASPLLDVGNFGFGVGSRDQDPLCTRPESPVLTRHRRSLSGPLNVELNESSLEHLRKLLRQMLEEANLADERDGWEDVLLNLLLKVSDNVHPDIQHGDEIDIRHYVKIKRIPGGEPRDSHYVRGVVCTKNVAHKHMASTVTNPRVLILLFALEYARVENQMVSFDSMSKQERQHLQNLVNRIVAFNPSIVILKSSVPRLALEFLLKANVTVVYNVKPSVIEAVARCTRAVIIHSYDQLSAGESHLGKCGMFTTKTYVHEWIPNRRKTFLVFDDCSPELGCTIVLRGGTEATLTEVKRIMDFMVFVVNNLRLESFLMRDQSAMPGLNLGPIEDHGAGKEAGLADEKEAQEAAAAAEARNALVAVTGREDISELAVDRDAGAKEAASYFGLAPESLVAEDERVKSITLALKTYETLILSASSWVRFEPPYLLLRMKEEEIKLACLRLRRSLIERNWMTGTSKEFASSPVATSPGGMSEKSRPLSSASSMNSISGLRSIDQSIFEDGEYEHRKAEHDSQLRAWEMYLLETSHQGVSPYLQQNIVVLYSNINTVTTMPCQGPDLRVFEYYRESDITLGQYLEEHCVESSELCPSKICDRPMLMHYRSYVHGKGRVNVVIERFFCPMPGMSDTILMWSSCKVCKNATPVVAMSGETWKYSFGKYLELTFYHSELLCRPDISREGLCHHDIHRDHVRYFGLKNLAIRFDHEPIELLEVIVPPMRLAIVPETKRKMKEADNDIVRASITRYYDSLEKRIKGFDFDLVNPSKVEEYKIRLQDMSRRVTTEKKGMLHQLQQVYAGTHQTDTLSLNIVRRTLQERVLSWDQEFGDMTRHFRLTNAQISKIFQLDRDFALARTPDSLDQRAAAAMANDLPLLDVELGNGGIVTDDLTGSVYLEKAEKFESDPTILPQLGTSPTKTDFASLMSSTALVINRATAKSPRTGPSRTDPGAVTRPRDMSEDSSYFPDSRNTRRLSMQMMSSSYARTQQQRQFQRPTMRHFDSIDSNMSDAEGVDVEALPSAPSLLMPKFAHHGGPPTGRTPAPPLSAVMPARAVAGGIGNNNGALTRRRSGSSQNPLAPGQAGGSKGRRVSEAGEETGGYMGTGGRGSMDRNVPPTNRPIKALKKHAIRPESLPAPMAVVGRGVMQKHSLGTGTGTSGRVSRKSSAEDLHTHLGRGSGSKEPMKRNIKFSGKQKVRPTARPRLPSKASIEVYTTVKEVMKDLSDEEFPVDDEQDDDGDDTHTVSLTRTDAFDESFGHEFLATINESGNGGYFGLNHPDDSIYPLLGHESNDMLIFPEITTMTSEPITISNAAAAPSPTNALSLGAAKVISASLMVGLNAATAVSTPGGSVKIAPQPMFTSNFVQGGIMTPAIGVERQLSDSADYPSSTERFALVRTLTNFWTDRGSASLLPLDYPLASTEHVLSDAPIVVREDEPSSIIAYTLSCPDYREELSAMQESHAKSEMKMEDIITESDDPNGDAASDWVNLSEDTSSVSGTTIEKTLLKETGSHIKYRFGDGTATFSCQIFFAEQFDALRKNCGCDESIISSLARCAKWDPSGGKSGSTFLKTKDDRLLMKQMSKLELDAFTRFAPAYFHYMSEAFFHDLPTSLAKIYGFYRISCKNPATNRSMRMDVLVMENLFYQRSVTKIFDLKGSMRNRRATGLQNEVLLDENMVELMYKSPIFIRPHSKELLRGSLHNDTLFLLKLKVMDYSLLVGIDEEKHELVVGIVDFIRQFTWDKRLESFVKEAGILGGRDALPTIVSPKQYRIRFKKAMDQYFLMVPDIWTPPRIMGGPMHHHAIQQQPQPQPQIQSQSQSQSQSQQQQQQQQQQKQQ</sequence>
<dbReference type="Gene3D" id="3.50.7.10">
    <property type="entry name" value="GroEL"/>
    <property type="match status" value="1"/>
</dbReference>
<dbReference type="InterPro" id="IPR002423">
    <property type="entry name" value="Cpn60/GroEL/TCP-1"/>
</dbReference>
<dbReference type="InterPro" id="IPR027410">
    <property type="entry name" value="TCP-1-like_intermed_sf"/>
</dbReference>
<evidence type="ECO:0000256" key="1">
    <source>
        <dbReference type="ARBA" id="ARBA00000768"/>
    </source>
</evidence>
<dbReference type="Gene3D" id="3.30.800.10">
    <property type="entry name" value="Phosphatidylinositol Phosphate Kinase II Beta"/>
    <property type="match status" value="1"/>
</dbReference>
<dbReference type="Gene3D" id="3.30.810.10">
    <property type="entry name" value="2-Layer Sandwich"/>
    <property type="match status" value="1"/>
</dbReference>
<evidence type="ECO:0000313" key="14">
    <source>
        <dbReference type="EMBL" id="RUP44557.1"/>
    </source>
</evidence>
<dbReference type="SMART" id="SM00330">
    <property type="entry name" value="PIPKc"/>
    <property type="match status" value="1"/>
</dbReference>
<evidence type="ECO:0000256" key="5">
    <source>
        <dbReference type="ARBA" id="ARBA00022741"/>
    </source>
</evidence>
<dbReference type="PANTHER" id="PTHR45748:SF7">
    <property type="entry name" value="1-PHOSPHATIDYLINOSITOL 3-PHOSPHATE 5-KINASE-RELATED"/>
    <property type="match status" value="1"/>
</dbReference>
<keyword evidence="5 11" id="KW-0547">Nucleotide-binding</keyword>
<dbReference type="SUPFAM" id="SSF56104">
    <property type="entry name" value="SAICAR synthase-like"/>
    <property type="match status" value="1"/>
</dbReference>
<evidence type="ECO:0000256" key="3">
    <source>
        <dbReference type="ARBA" id="ARBA00022679"/>
    </source>
</evidence>
<name>A0A433D148_9FUNG</name>
<proteinExistence type="predicted"/>
<feature type="compositionally biased region" description="Gly residues" evidence="12">
    <location>
        <begin position="154"/>
        <end position="165"/>
    </location>
</feature>
<organism evidence="14 15">
    <name type="scientific">Jimgerdemannia flammicorona</name>
    <dbReference type="NCBI Taxonomy" id="994334"/>
    <lineage>
        <taxon>Eukaryota</taxon>
        <taxon>Fungi</taxon>
        <taxon>Fungi incertae sedis</taxon>
        <taxon>Mucoromycota</taxon>
        <taxon>Mucoromycotina</taxon>
        <taxon>Endogonomycetes</taxon>
        <taxon>Endogonales</taxon>
        <taxon>Endogonaceae</taxon>
        <taxon>Jimgerdemannia</taxon>
    </lineage>
</organism>
<dbReference type="OrthoDB" id="158357at2759"/>
<accession>A0A433D148</accession>
<evidence type="ECO:0000256" key="12">
    <source>
        <dbReference type="SAM" id="MobiDB-lite"/>
    </source>
</evidence>
<dbReference type="InterPro" id="IPR044769">
    <property type="entry name" value="PIKfyve_PIPKc"/>
</dbReference>
<evidence type="ECO:0000256" key="4">
    <source>
        <dbReference type="ARBA" id="ARBA00022723"/>
    </source>
</evidence>
<feature type="region of interest" description="Disordered" evidence="12">
    <location>
        <begin position="1394"/>
        <end position="1449"/>
    </location>
</feature>
<keyword evidence="9 11" id="KW-0067">ATP-binding</keyword>
<dbReference type="InterPro" id="IPR027409">
    <property type="entry name" value="GroEL-like_apical_dom_sf"/>
</dbReference>
<feature type="region of interest" description="Disordered" evidence="12">
    <location>
        <begin position="2128"/>
        <end position="2170"/>
    </location>
</feature>
<dbReference type="EC" id="2.7.1.150" evidence="2"/>
<dbReference type="Proteomes" id="UP000268093">
    <property type="component" value="Unassembled WGS sequence"/>
</dbReference>
<comment type="caution">
    <text evidence="14">The sequence shown here is derived from an EMBL/GenBank/DDBJ whole genome shotgun (WGS) entry which is preliminary data.</text>
</comment>
<evidence type="ECO:0000256" key="8">
    <source>
        <dbReference type="ARBA" id="ARBA00022833"/>
    </source>
</evidence>
<dbReference type="GO" id="GO:0046854">
    <property type="term" value="P:phosphatidylinositol phosphate biosynthetic process"/>
    <property type="evidence" value="ECO:0007669"/>
    <property type="project" value="TreeGrafter"/>
</dbReference>
<dbReference type="FunFam" id="3.30.810.10:FF:000001">
    <property type="entry name" value="1-phosphatidylinositol 3-phosphate 5-kinase FAB1"/>
    <property type="match status" value="1"/>
</dbReference>
<keyword evidence="15" id="KW-1185">Reference proteome</keyword>
<dbReference type="InterPro" id="IPR002498">
    <property type="entry name" value="PInositol-4-P-4/5-kinase_core"/>
</dbReference>
<dbReference type="GO" id="GO:0008270">
    <property type="term" value="F:zinc ion binding"/>
    <property type="evidence" value="ECO:0007669"/>
    <property type="project" value="UniProtKB-KW"/>
</dbReference>
<dbReference type="InterPro" id="IPR027484">
    <property type="entry name" value="PInositol-4-P-5-kinase_N"/>
</dbReference>
<dbReference type="SUPFAM" id="SSF54849">
    <property type="entry name" value="GroEL-intermediate domain like"/>
    <property type="match status" value="1"/>
</dbReference>
<feature type="region of interest" description="Disordered" evidence="12">
    <location>
        <begin position="255"/>
        <end position="285"/>
    </location>
</feature>
<keyword evidence="7 11" id="KW-0418">Kinase</keyword>
<evidence type="ECO:0000259" key="13">
    <source>
        <dbReference type="PROSITE" id="PS51455"/>
    </source>
</evidence>
<feature type="compositionally biased region" description="Polar residues" evidence="12">
    <location>
        <begin position="821"/>
        <end position="830"/>
    </location>
</feature>
<protein>
    <recommendedName>
        <fullName evidence="2">1-phosphatidylinositol-3-phosphate 5-kinase</fullName>
        <ecNumber evidence="2">2.7.1.150</ecNumber>
    </recommendedName>
    <alternativeName>
        <fullName evidence="10">Type III PIP kinase</fullName>
    </alternativeName>
</protein>
<dbReference type="PANTHER" id="PTHR45748">
    <property type="entry name" value="1-PHOSPHATIDYLINOSITOL 3-PHOSPHATE 5-KINASE-RELATED"/>
    <property type="match status" value="1"/>
</dbReference>
<evidence type="ECO:0000256" key="9">
    <source>
        <dbReference type="ARBA" id="ARBA00022840"/>
    </source>
</evidence>
<keyword evidence="3 11" id="KW-0808">Transferase</keyword>
<dbReference type="FunFam" id="3.30.800.10:FF:000005">
    <property type="entry name" value="1-phosphatidylinositol-3-phosphate 5-kinase (Fab1)"/>
    <property type="match status" value="1"/>
</dbReference>
<dbReference type="EMBL" id="RBNI01008731">
    <property type="protein sequence ID" value="RUP44557.1"/>
    <property type="molecule type" value="Genomic_DNA"/>
</dbReference>
<feature type="domain" description="PIPK" evidence="13">
    <location>
        <begin position="1792"/>
        <end position="2115"/>
    </location>
</feature>
<dbReference type="CDD" id="cd17300">
    <property type="entry name" value="PIPKc_PIKfyve"/>
    <property type="match status" value="1"/>
</dbReference>
<feature type="non-terminal residue" evidence="14">
    <location>
        <position position="1"/>
    </location>
</feature>
<dbReference type="GO" id="GO:0005524">
    <property type="term" value="F:ATP binding"/>
    <property type="evidence" value="ECO:0007669"/>
    <property type="project" value="UniProtKB-UniRule"/>
</dbReference>
<keyword evidence="6" id="KW-0863">Zinc-finger</keyword>
<dbReference type="PROSITE" id="PS51455">
    <property type="entry name" value="PIPK"/>
    <property type="match status" value="1"/>
</dbReference>
<feature type="compositionally biased region" description="Gly residues" evidence="12">
    <location>
        <begin position="1432"/>
        <end position="1443"/>
    </location>
</feature>
<keyword evidence="4" id="KW-0479">Metal-binding</keyword>
<dbReference type="Pfam" id="PF00118">
    <property type="entry name" value="Cpn60_TCP1"/>
    <property type="match status" value="1"/>
</dbReference>
<evidence type="ECO:0000256" key="7">
    <source>
        <dbReference type="ARBA" id="ARBA00022777"/>
    </source>
</evidence>
<gene>
    <name evidence="14" type="ORF">BC936DRAFT_149297</name>
</gene>
<reference evidence="14 15" key="1">
    <citation type="journal article" date="2018" name="New Phytol.">
        <title>Phylogenomics of Endogonaceae and evolution of mycorrhizas within Mucoromycota.</title>
        <authorList>
            <person name="Chang Y."/>
            <person name="Desiro A."/>
            <person name="Na H."/>
            <person name="Sandor L."/>
            <person name="Lipzen A."/>
            <person name="Clum A."/>
            <person name="Barry K."/>
            <person name="Grigoriev I.V."/>
            <person name="Martin F.M."/>
            <person name="Stajich J.E."/>
            <person name="Smith M.E."/>
            <person name="Bonito G."/>
            <person name="Spatafora J.W."/>
        </authorList>
    </citation>
    <scope>NUCLEOTIDE SEQUENCE [LARGE SCALE GENOMIC DNA]</scope>
    <source>
        <strain evidence="14 15">GMNB39</strain>
    </source>
</reference>
<dbReference type="GO" id="GO:0000285">
    <property type="term" value="F:1-phosphatidylinositol-3-phosphate 5-kinase activity"/>
    <property type="evidence" value="ECO:0007669"/>
    <property type="project" value="UniProtKB-EC"/>
</dbReference>
<dbReference type="FunFam" id="3.50.7.10:FF:000007">
    <property type="entry name" value="1-phosphatidylinositol 3-phosphate 5-kinase isoform X1"/>
    <property type="match status" value="1"/>
</dbReference>
<dbReference type="SUPFAM" id="SSF52029">
    <property type="entry name" value="GroEL apical domain-like"/>
    <property type="match status" value="1"/>
</dbReference>
<feature type="compositionally biased region" description="Low complexity" evidence="12">
    <location>
        <begin position="2138"/>
        <end position="2170"/>
    </location>
</feature>
<comment type="catalytic activity">
    <reaction evidence="1">
        <text>a 1,2-diacyl-sn-glycero-3-phospho-(1D-myo-inositol-3-phosphate) + ATP = a 1,2-diacyl-sn-glycero-3-phospho-(1D-myo-inositol-3,5-bisphosphate) + ADP + H(+)</text>
        <dbReference type="Rhea" id="RHEA:13609"/>
        <dbReference type="ChEBI" id="CHEBI:15378"/>
        <dbReference type="ChEBI" id="CHEBI:30616"/>
        <dbReference type="ChEBI" id="CHEBI:57923"/>
        <dbReference type="ChEBI" id="CHEBI:58088"/>
        <dbReference type="ChEBI" id="CHEBI:456216"/>
        <dbReference type="EC" id="2.7.1.150"/>
    </reaction>
</comment>